<sequence>MRSLPGWRLPSAGVPRGQLPLLRVSLFGEEAEQPRSTKTSTAELFNLCSVDAGRQRSLTEDPLLQEKQREIPTPSIREIRSLLLPLEHGELFSS</sequence>
<comment type="caution">
    <text evidence="1">The sequence shown here is derived from an EMBL/GenBank/DDBJ whole genome shotgun (WGS) entry which is preliminary data.</text>
</comment>
<proteinExistence type="predicted"/>
<dbReference type="Proteomes" id="UP000646548">
    <property type="component" value="Unassembled WGS sequence"/>
</dbReference>
<accession>A0A834EZ48</accession>
<gene>
    <name evidence="1" type="ORF">FQA47_018525</name>
</gene>
<protein>
    <submittedName>
        <fullName evidence="1">Uncharacterized protein</fullName>
    </submittedName>
</protein>
<dbReference type="EMBL" id="WKFB01001155">
    <property type="protein sequence ID" value="KAF6715126.1"/>
    <property type="molecule type" value="Genomic_DNA"/>
</dbReference>
<organism evidence="1 2">
    <name type="scientific">Oryzias melastigma</name>
    <name type="common">Marine medaka</name>
    <dbReference type="NCBI Taxonomy" id="30732"/>
    <lineage>
        <taxon>Eukaryota</taxon>
        <taxon>Metazoa</taxon>
        <taxon>Chordata</taxon>
        <taxon>Craniata</taxon>
        <taxon>Vertebrata</taxon>
        <taxon>Euteleostomi</taxon>
        <taxon>Actinopterygii</taxon>
        <taxon>Neopterygii</taxon>
        <taxon>Teleostei</taxon>
        <taxon>Neoteleostei</taxon>
        <taxon>Acanthomorphata</taxon>
        <taxon>Ovalentaria</taxon>
        <taxon>Atherinomorphae</taxon>
        <taxon>Beloniformes</taxon>
        <taxon>Adrianichthyidae</taxon>
        <taxon>Oryziinae</taxon>
        <taxon>Oryzias</taxon>
    </lineage>
</organism>
<dbReference type="AlphaFoldDB" id="A0A834EZ48"/>
<evidence type="ECO:0000313" key="1">
    <source>
        <dbReference type="EMBL" id="KAF6715126.1"/>
    </source>
</evidence>
<evidence type="ECO:0000313" key="2">
    <source>
        <dbReference type="Proteomes" id="UP000646548"/>
    </source>
</evidence>
<name>A0A834EZ48_ORYME</name>
<reference evidence="1" key="1">
    <citation type="journal article" name="BMC Genomics">
        <title>Long-read sequencing and de novo genome assembly of marine medaka (Oryzias melastigma).</title>
        <authorList>
            <person name="Liang P."/>
            <person name="Saqib H.S.A."/>
            <person name="Ni X."/>
            <person name="Shen Y."/>
        </authorList>
    </citation>
    <scope>NUCLEOTIDE SEQUENCE</scope>
    <source>
        <strain evidence="1">Bigg-433</strain>
    </source>
</reference>